<feature type="compositionally biased region" description="Basic and acidic residues" evidence="5">
    <location>
        <begin position="769"/>
        <end position="784"/>
    </location>
</feature>
<feature type="compositionally biased region" description="Basic and acidic residues" evidence="5">
    <location>
        <begin position="715"/>
        <end position="746"/>
    </location>
</feature>
<dbReference type="Pfam" id="PF11710">
    <property type="entry name" value="Git3"/>
    <property type="match status" value="1"/>
</dbReference>
<feature type="region of interest" description="Disordered" evidence="5">
    <location>
        <begin position="334"/>
        <end position="431"/>
    </location>
</feature>
<evidence type="ECO:0000313" key="9">
    <source>
        <dbReference type="EMBL" id="KAF2102900.1"/>
    </source>
</evidence>
<comment type="caution">
    <text evidence="9">The sequence shown here is derived from an EMBL/GenBank/DDBJ whole genome shotgun (WGS) entry which is preliminary data.</text>
</comment>
<organism evidence="9 10">
    <name type="scientific">Rhizodiscina lignyota</name>
    <dbReference type="NCBI Taxonomy" id="1504668"/>
    <lineage>
        <taxon>Eukaryota</taxon>
        <taxon>Fungi</taxon>
        <taxon>Dikarya</taxon>
        <taxon>Ascomycota</taxon>
        <taxon>Pezizomycotina</taxon>
        <taxon>Dothideomycetes</taxon>
        <taxon>Pleosporomycetidae</taxon>
        <taxon>Aulographales</taxon>
        <taxon>Rhizodiscinaceae</taxon>
        <taxon>Rhizodiscina</taxon>
    </lineage>
</organism>
<dbReference type="Gene3D" id="1.20.1070.10">
    <property type="entry name" value="Rhodopsin 7-helix transmembrane proteins"/>
    <property type="match status" value="1"/>
</dbReference>
<dbReference type="OrthoDB" id="5368598at2759"/>
<evidence type="ECO:0000256" key="1">
    <source>
        <dbReference type="ARBA" id="ARBA00004141"/>
    </source>
</evidence>
<keyword evidence="10" id="KW-1185">Reference proteome</keyword>
<evidence type="ECO:0000259" key="7">
    <source>
        <dbReference type="Pfam" id="PF11710"/>
    </source>
</evidence>
<feature type="compositionally biased region" description="Polar residues" evidence="5">
    <location>
        <begin position="807"/>
        <end position="820"/>
    </location>
</feature>
<feature type="transmembrane region" description="Helical" evidence="6">
    <location>
        <begin position="187"/>
        <end position="207"/>
    </location>
</feature>
<dbReference type="PANTHER" id="PTHR23112">
    <property type="entry name" value="G PROTEIN-COUPLED RECEPTOR 157-RELATED"/>
    <property type="match status" value="1"/>
</dbReference>
<feature type="transmembrane region" description="Helical" evidence="6">
    <location>
        <begin position="70"/>
        <end position="93"/>
    </location>
</feature>
<feature type="transmembrane region" description="Helical" evidence="6">
    <location>
        <begin position="510"/>
        <end position="533"/>
    </location>
</feature>
<proteinExistence type="predicted"/>
<gene>
    <name evidence="9" type="ORF">NA57DRAFT_71884</name>
</gene>
<accession>A0A9P4IPA3</accession>
<dbReference type="InterPro" id="IPR022596">
    <property type="entry name" value="GPR1/2/3_C"/>
</dbReference>
<dbReference type="Pfam" id="PF11970">
    <property type="entry name" value="GPR_Gpa2_C"/>
    <property type="match status" value="1"/>
</dbReference>
<keyword evidence="2 6" id="KW-0812">Transmembrane</keyword>
<dbReference type="AlphaFoldDB" id="A0A9P4IPA3"/>
<evidence type="ECO:0000259" key="8">
    <source>
        <dbReference type="Pfam" id="PF11970"/>
    </source>
</evidence>
<evidence type="ECO:0000256" key="2">
    <source>
        <dbReference type="ARBA" id="ARBA00022692"/>
    </source>
</evidence>
<dbReference type="GO" id="GO:0004930">
    <property type="term" value="F:G protein-coupled receptor activity"/>
    <property type="evidence" value="ECO:0007669"/>
    <property type="project" value="TreeGrafter"/>
</dbReference>
<name>A0A9P4IPA3_9PEZI</name>
<feature type="domain" description="Glucose receptor Git3-like N-terminal" evidence="7">
    <location>
        <begin position="70"/>
        <end position="260"/>
    </location>
</feature>
<feature type="compositionally biased region" description="Polar residues" evidence="5">
    <location>
        <begin position="413"/>
        <end position="431"/>
    </location>
</feature>
<keyword evidence="3 6" id="KW-1133">Transmembrane helix</keyword>
<feature type="region of interest" description="Disordered" evidence="5">
    <location>
        <begin position="712"/>
        <end position="855"/>
    </location>
</feature>
<comment type="subcellular location">
    <subcellularLocation>
        <location evidence="1">Membrane</location>
        <topology evidence="1">Multi-pass membrane protein</topology>
    </subcellularLocation>
</comment>
<feature type="transmembrane region" description="Helical" evidence="6">
    <location>
        <begin position="475"/>
        <end position="495"/>
    </location>
</feature>
<dbReference type="SUPFAM" id="SSF81321">
    <property type="entry name" value="Family A G protein-coupled receptor-like"/>
    <property type="match status" value="1"/>
</dbReference>
<dbReference type="EMBL" id="ML978122">
    <property type="protein sequence ID" value="KAF2102900.1"/>
    <property type="molecule type" value="Genomic_DNA"/>
</dbReference>
<protein>
    <submittedName>
        <fullName evidence="9">Uncharacterized protein</fullName>
    </submittedName>
</protein>
<dbReference type="GO" id="GO:0005886">
    <property type="term" value="C:plasma membrane"/>
    <property type="evidence" value="ECO:0007669"/>
    <property type="project" value="TreeGrafter"/>
</dbReference>
<evidence type="ECO:0000256" key="6">
    <source>
        <dbReference type="SAM" id="Phobius"/>
    </source>
</evidence>
<feature type="domain" description="G protein-coupled receptor GPR1/2/3 C-terminal" evidence="8">
    <location>
        <begin position="466"/>
        <end position="540"/>
    </location>
</feature>
<feature type="compositionally biased region" description="Polar residues" evidence="5">
    <location>
        <begin position="652"/>
        <end position="674"/>
    </location>
</feature>
<evidence type="ECO:0000256" key="4">
    <source>
        <dbReference type="ARBA" id="ARBA00023136"/>
    </source>
</evidence>
<feature type="region of interest" description="Disordered" evidence="5">
    <location>
        <begin position="589"/>
        <end position="679"/>
    </location>
</feature>
<reference evidence="9" key="1">
    <citation type="journal article" date="2020" name="Stud. Mycol.">
        <title>101 Dothideomycetes genomes: a test case for predicting lifestyles and emergence of pathogens.</title>
        <authorList>
            <person name="Haridas S."/>
            <person name="Albert R."/>
            <person name="Binder M."/>
            <person name="Bloem J."/>
            <person name="Labutti K."/>
            <person name="Salamov A."/>
            <person name="Andreopoulos B."/>
            <person name="Baker S."/>
            <person name="Barry K."/>
            <person name="Bills G."/>
            <person name="Bluhm B."/>
            <person name="Cannon C."/>
            <person name="Castanera R."/>
            <person name="Culley D."/>
            <person name="Daum C."/>
            <person name="Ezra D."/>
            <person name="Gonzalez J."/>
            <person name="Henrissat B."/>
            <person name="Kuo A."/>
            <person name="Liang C."/>
            <person name="Lipzen A."/>
            <person name="Lutzoni F."/>
            <person name="Magnuson J."/>
            <person name="Mondo S."/>
            <person name="Nolan M."/>
            <person name="Ohm R."/>
            <person name="Pangilinan J."/>
            <person name="Park H.-J."/>
            <person name="Ramirez L."/>
            <person name="Alfaro M."/>
            <person name="Sun H."/>
            <person name="Tritt A."/>
            <person name="Yoshinaga Y."/>
            <person name="Zwiers L.-H."/>
            <person name="Turgeon B."/>
            <person name="Goodwin S."/>
            <person name="Spatafora J."/>
            <person name="Crous P."/>
            <person name="Grigoriev I."/>
        </authorList>
    </citation>
    <scope>NUCLEOTIDE SEQUENCE</scope>
    <source>
        <strain evidence="9">CBS 133067</strain>
    </source>
</reference>
<evidence type="ECO:0000256" key="3">
    <source>
        <dbReference type="ARBA" id="ARBA00022989"/>
    </source>
</evidence>
<feature type="compositionally biased region" description="Low complexity" evidence="5">
    <location>
        <begin position="367"/>
        <end position="376"/>
    </location>
</feature>
<dbReference type="PANTHER" id="PTHR23112:SF37">
    <property type="entry name" value="G PROTEIN-COUPLED RECEPTOR GPR1"/>
    <property type="match status" value="1"/>
</dbReference>
<dbReference type="GO" id="GO:0007189">
    <property type="term" value="P:adenylate cyclase-activating G protein-coupled receptor signaling pathway"/>
    <property type="evidence" value="ECO:0007669"/>
    <property type="project" value="TreeGrafter"/>
</dbReference>
<feature type="region of interest" description="Disordered" evidence="5">
    <location>
        <begin position="278"/>
        <end position="299"/>
    </location>
</feature>
<feature type="transmembrane region" description="Helical" evidence="6">
    <location>
        <begin position="235"/>
        <end position="255"/>
    </location>
</feature>
<feature type="transmembrane region" description="Helical" evidence="6">
    <location>
        <begin position="105"/>
        <end position="125"/>
    </location>
</feature>
<sequence>MPALVNKIPNPFDGTGITIRDGFKIATELAGTPKRFIFSGVIRAIDSRDSDIAPRYVHIANYWAPWEKKVLQVVAVATAAISVVMAVVTSYWFLRMSKRLRHSLIMFLITGDLFRAIWMLIISILALREGQVQSSSTVCQASGWFIQFGTIMNDWAALALAVHGAIQIIRPSVNAIHSVDVMFVYRHWIYAALIIIPVLCSSLGYVMENGHYTASGAFCMLPIRPLWYRLALSWIPRYIIGMTILGLTIAVYVHVRNVYKGTTRSRWWALSSIAVPKDDTETQTTQPSTEPLTAPRSSHIRDSITSHDAFDMLGLSTMDNAPSRRLSALTTAFGSTPAQTPKADQPISTQLSLDAPPSPAGGRRKSAVSMSTSSSSTGIPPRRIHSLDLPPKGHREPTTTTTPTKALPRRVSIRSNTKRNSSAQSIASNHTRSSKIGLTLPAVLSIPMPSQFHRSRAPSTPNVLRSQRAAIRRHLRLTFIYPLVYIAMWLCPFALHCMQYNNYFAAQPPFALGVLATCCYTLMAAVDCGIFAYREKPWRHIRRNIGGSFWGSFRIRRGGDDSNVDKGGKSSRWGVDGYGSGAWGSWAEKGGLGKGNKRTKRGDSMDSVMGVAPDVSISANTIDEESAIGPADISKPKPQPRSPASGAARPNTLATIDSNEAISQRHSSQESQTYLGGMAEIPRQLKRAVTTAPRRLSKQPGKVIRKLNQSRTLAKRSDAEKLASEHAQARLKVEKEERRAREEEKLATGAGWAQEVGSATYSDPTESGRLGERHWWDTARKDSEFTAWGGSRRGTVATNGIGADGSPSESDQASPGQSPSEVKEPVGWPCGSAEQAISPLSPSSPAVERSLGERM</sequence>
<evidence type="ECO:0000256" key="5">
    <source>
        <dbReference type="SAM" id="MobiDB-lite"/>
    </source>
</evidence>
<evidence type="ECO:0000313" key="10">
    <source>
        <dbReference type="Proteomes" id="UP000799772"/>
    </source>
</evidence>
<feature type="transmembrane region" description="Helical" evidence="6">
    <location>
        <begin position="145"/>
        <end position="166"/>
    </location>
</feature>
<keyword evidence="4 6" id="KW-0472">Membrane</keyword>
<dbReference type="Proteomes" id="UP000799772">
    <property type="component" value="Unassembled WGS sequence"/>
</dbReference>
<feature type="compositionally biased region" description="Low complexity" evidence="5">
    <location>
        <begin position="282"/>
        <end position="293"/>
    </location>
</feature>
<dbReference type="InterPro" id="IPR023041">
    <property type="entry name" value="Glucose_rcpt_Git3-like_N"/>
</dbReference>